<name>A0AAN7AC71_9PEZI</name>
<feature type="compositionally biased region" description="Low complexity" evidence="1">
    <location>
        <begin position="109"/>
        <end position="139"/>
    </location>
</feature>
<dbReference type="AlphaFoldDB" id="A0AAN7AC71"/>
<proteinExistence type="predicted"/>
<feature type="region of interest" description="Disordered" evidence="1">
    <location>
        <begin position="26"/>
        <end position="139"/>
    </location>
</feature>
<gene>
    <name evidence="2" type="ORF">QBC36DRAFT_307378</name>
</gene>
<sequence length="290" mass="32428">MPYTRLLLPLQEVSGLPARSSTALRFFHNNNSNNNDDKSNQGKRGRGGSGEEATDPKTTREDGILERRQKLYQTNTTCHDEAGQLRKQPGQEGKEVMEESPKAAVRFVQSEQRQQPRQQDGEEPASSSEAAVAAAQDAETATIEELVEKATQAMSRIRELAAKQDQEIDDEPSGETATTTDEELDKIEAVLESIAKSVQDQGLSHKGREAVPRWEMTTNEARLFRGLDRSKADMAEMSHRLDAISKGLEEVEGLTERTTKRITSNEERDSQRRILKWDHILHGASLRVCC</sequence>
<evidence type="ECO:0000313" key="2">
    <source>
        <dbReference type="EMBL" id="KAK4180322.1"/>
    </source>
</evidence>
<accession>A0AAN7AC71</accession>
<feature type="compositionally biased region" description="Basic and acidic residues" evidence="1">
    <location>
        <begin position="92"/>
        <end position="101"/>
    </location>
</feature>
<reference evidence="2" key="1">
    <citation type="journal article" date="2023" name="Mol. Phylogenet. Evol.">
        <title>Genome-scale phylogeny and comparative genomics of the fungal order Sordariales.</title>
        <authorList>
            <person name="Hensen N."/>
            <person name="Bonometti L."/>
            <person name="Westerberg I."/>
            <person name="Brannstrom I.O."/>
            <person name="Guillou S."/>
            <person name="Cros-Aarteil S."/>
            <person name="Calhoun S."/>
            <person name="Haridas S."/>
            <person name="Kuo A."/>
            <person name="Mondo S."/>
            <person name="Pangilinan J."/>
            <person name="Riley R."/>
            <person name="LaButti K."/>
            <person name="Andreopoulos B."/>
            <person name="Lipzen A."/>
            <person name="Chen C."/>
            <person name="Yan M."/>
            <person name="Daum C."/>
            <person name="Ng V."/>
            <person name="Clum A."/>
            <person name="Steindorff A."/>
            <person name="Ohm R.A."/>
            <person name="Martin F."/>
            <person name="Silar P."/>
            <person name="Natvig D.O."/>
            <person name="Lalanne C."/>
            <person name="Gautier V."/>
            <person name="Ament-Velasquez S.L."/>
            <person name="Kruys A."/>
            <person name="Hutchinson M.I."/>
            <person name="Powell A.J."/>
            <person name="Barry K."/>
            <person name="Miller A.N."/>
            <person name="Grigoriev I.V."/>
            <person name="Debuchy R."/>
            <person name="Gladieux P."/>
            <person name="Hiltunen Thoren M."/>
            <person name="Johannesson H."/>
        </authorList>
    </citation>
    <scope>NUCLEOTIDE SEQUENCE</scope>
    <source>
        <strain evidence="2">CBS 892.96</strain>
    </source>
</reference>
<feature type="region of interest" description="Disordered" evidence="1">
    <location>
        <begin position="161"/>
        <end position="182"/>
    </location>
</feature>
<organism evidence="2 3">
    <name type="scientific">Triangularia setosa</name>
    <dbReference type="NCBI Taxonomy" id="2587417"/>
    <lineage>
        <taxon>Eukaryota</taxon>
        <taxon>Fungi</taxon>
        <taxon>Dikarya</taxon>
        <taxon>Ascomycota</taxon>
        <taxon>Pezizomycotina</taxon>
        <taxon>Sordariomycetes</taxon>
        <taxon>Sordariomycetidae</taxon>
        <taxon>Sordariales</taxon>
        <taxon>Podosporaceae</taxon>
        <taxon>Triangularia</taxon>
    </lineage>
</organism>
<dbReference type="Proteomes" id="UP001302321">
    <property type="component" value="Unassembled WGS sequence"/>
</dbReference>
<evidence type="ECO:0000256" key="1">
    <source>
        <dbReference type="SAM" id="MobiDB-lite"/>
    </source>
</evidence>
<comment type="caution">
    <text evidence="2">The sequence shown here is derived from an EMBL/GenBank/DDBJ whole genome shotgun (WGS) entry which is preliminary data.</text>
</comment>
<evidence type="ECO:0000313" key="3">
    <source>
        <dbReference type="Proteomes" id="UP001302321"/>
    </source>
</evidence>
<dbReference type="EMBL" id="MU866100">
    <property type="protein sequence ID" value="KAK4180322.1"/>
    <property type="molecule type" value="Genomic_DNA"/>
</dbReference>
<protein>
    <submittedName>
        <fullName evidence="2">Uncharacterized protein</fullName>
    </submittedName>
</protein>
<keyword evidence="3" id="KW-1185">Reference proteome</keyword>
<reference evidence="2" key="2">
    <citation type="submission" date="2023-05" db="EMBL/GenBank/DDBJ databases">
        <authorList>
            <consortium name="Lawrence Berkeley National Laboratory"/>
            <person name="Steindorff A."/>
            <person name="Hensen N."/>
            <person name="Bonometti L."/>
            <person name="Westerberg I."/>
            <person name="Brannstrom I.O."/>
            <person name="Guillou S."/>
            <person name="Cros-Aarteil S."/>
            <person name="Calhoun S."/>
            <person name="Haridas S."/>
            <person name="Kuo A."/>
            <person name="Mondo S."/>
            <person name="Pangilinan J."/>
            <person name="Riley R."/>
            <person name="Labutti K."/>
            <person name="Andreopoulos B."/>
            <person name="Lipzen A."/>
            <person name="Chen C."/>
            <person name="Yanf M."/>
            <person name="Daum C."/>
            <person name="Ng V."/>
            <person name="Clum A."/>
            <person name="Ohm R."/>
            <person name="Martin F."/>
            <person name="Silar P."/>
            <person name="Natvig D."/>
            <person name="Lalanne C."/>
            <person name="Gautier V."/>
            <person name="Ament-Velasquez S.L."/>
            <person name="Kruys A."/>
            <person name="Hutchinson M.I."/>
            <person name="Powell A.J."/>
            <person name="Barry K."/>
            <person name="Miller A.N."/>
            <person name="Grigoriev I.V."/>
            <person name="Debuchy R."/>
            <person name="Gladieux P."/>
            <person name="Thoren M.H."/>
            <person name="Johannesson H."/>
        </authorList>
    </citation>
    <scope>NUCLEOTIDE SEQUENCE</scope>
    <source>
        <strain evidence="2">CBS 892.96</strain>
    </source>
</reference>
<feature type="compositionally biased region" description="Basic and acidic residues" evidence="1">
    <location>
        <begin position="54"/>
        <end position="69"/>
    </location>
</feature>